<gene>
    <name evidence="1" type="ORF">JOF56_004174</name>
</gene>
<comment type="caution">
    <text evidence="1">The sequence shown here is derived from an EMBL/GenBank/DDBJ whole genome shotgun (WGS) entry which is preliminary data.</text>
</comment>
<name>A0ABS4THL3_9PSEU</name>
<dbReference type="Proteomes" id="UP001519332">
    <property type="component" value="Unassembled WGS sequence"/>
</dbReference>
<dbReference type="InterPro" id="IPR010982">
    <property type="entry name" value="Lambda_DNA-bd_dom_sf"/>
</dbReference>
<evidence type="ECO:0000313" key="2">
    <source>
        <dbReference type="Proteomes" id="UP001519332"/>
    </source>
</evidence>
<accession>A0ABS4THL3</accession>
<dbReference type="EMBL" id="JAGINW010000001">
    <property type="protein sequence ID" value="MBP2323789.1"/>
    <property type="molecule type" value="Genomic_DNA"/>
</dbReference>
<dbReference type="Gene3D" id="1.10.260.40">
    <property type="entry name" value="lambda repressor-like DNA-binding domains"/>
    <property type="match status" value="1"/>
</dbReference>
<keyword evidence="2" id="KW-1185">Reference proteome</keyword>
<dbReference type="InterPro" id="IPR001387">
    <property type="entry name" value="Cro/C1-type_HTH"/>
</dbReference>
<proteinExistence type="predicted"/>
<evidence type="ECO:0000313" key="1">
    <source>
        <dbReference type="EMBL" id="MBP2323789.1"/>
    </source>
</evidence>
<dbReference type="RefSeq" id="WP_307855177.1">
    <property type="nucleotide sequence ID" value="NZ_JAGINW010000001.1"/>
</dbReference>
<organism evidence="1 2">
    <name type="scientific">Kibdelosporangium banguiense</name>
    <dbReference type="NCBI Taxonomy" id="1365924"/>
    <lineage>
        <taxon>Bacteria</taxon>
        <taxon>Bacillati</taxon>
        <taxon>Actinomycetota</taxon>
        <taxon>Actinomycetes</taxon>
        <taxon>Pseudonocardiales</taxon>
        <taxon>Pseudonocardiaceae</taxon>
        <taxon>Kibdelosporangium</taxon>
    </lineage>
</organism>
<reference evidence="1 2" key="1">
    <citation type="submission" date="2021-03" db="EMBL/GenBank/DDBJ databases">
        <title>Sequencing the genomes of 1000 actinobacteria strains.</title>
        <authorList>
            <person name="Klenk H.-P."/>
        </authorList>
    </citation>
    <scope>NUCLEOTIDE SEQUENCE [LARGE SCALE GENOMIC DNA]</scope>
    <source>
        <strain evidence="1 2">DSM 46670</strain>
    </source>
</reference>
<sequence>MATVQRWTGLETKALRQAMRLSIRDFATHLDVGVRTVARWESRGAGIELAPDSQGLLDTAFARVSEDVKQRFAAALAADESAVDAVVVQPSAALPPADVTVQLPVVMDGRPVLVPLDATDLAACGLGGFLSSATGMRSAERSIAAESDAMSPLDRRAFLKAGVGTTIWSTLNPDEQAHVVAALDEPRRHLDSSVVGYFSRQLGSYMADDGKQGPAKTLPAVLGLVTTIEQSARDVQPDVRRQLLAIGARVAEFVAWLYRDAHDPLRASFWRDRATEWAQEAVDPAMQGYVLLKKAQAAYDERDALRMLTLSEAVRTGPWQLPIRVRAEAAQQEARGHAMLGHDQVLVERNLEEAQQLLGETQATTNESSQLGAHYNATLLRMQTAICYTEAGQPRRAAELYRQWLQTEQFSLRDYGYFCSLMASALALAGEPDEAAQVGLISWPLAVETNSGRTKAELKKVLTTLQPWQARAAVRELRDAVLTQ</sequence>
<protein>
    <submittedName>
        <fullName evidence="1">Transcriptional regulator with XRE-family HTH domain</fullName>
    </submittedName>
</protein>
<dbReference type="CDD" id="cd00093">
    <property type="entry name" value="HTH_XRE"/>
    <property type="match status" value="1"/>
</dbReference>